<accession>A0ABP3JI07</accession>
<dbReference type="PANTHER" id="PTHR30050:SF4">
    <property type="entry name" value="ATP-BINDING PROTEIN RV3427C IN INSERTION SEQUENCE-RELATED"/>
    <property type="match status" value="1"/>
</dbReference>
<dbReference type="Pfam" id="PF01695">
    <property type="entry name" value="IstB_IS21"/>
    <property type="match status" value="1"/>
</dbReference>
<comment type="caution">
    <text evidence="2">The sequence shown here is derived from an EMBL/GenBank/DDBJ whole genome shotgun (WGS) entry which is preliminary data.</text>
</comment>
<evidence type="ECO:0000313" key="2">
    <source>
        <dbReference type="EMBL" id="GAA0454167.1"/>
    </source>
</evidence>
<dbReference type="RefSeq" id="WP_343781719.1">
    <property type="nucleotide sequence ID" value="NZ_BAAACZ010000005.1"/>
</dbReference>
<dbReference type="Gene3D" id="3.40.50.300">
    <property type="entry name" value="P-loop containing nucleotide triphosphate hydrolases"/>
    <property type="match status" value="1"/>
</dbReference>
<dbReference type="GO" id="GO:0005524">
    <property type="term" value="F:ATP binding"/>
    <property type="evidence" value="ECO:0007669"/>
    <property type="project" value="UniProtKB-KW"/>
</dbReference>
<dbReference type="PANTHER" id="PTHR30050">
    <property type="entry name" value="CHROMOSOMAL REPLICATION INITIATOR PROTEIN DNAA"/>
    <property type="match status" value="1"/>
</dbReference>
<dbReference type="EMBL" id="BAAACZ010000005">
    <property type="protein sequence ID" value="GAA0454167.1"/>
    <property type="molecule type" value="Genomic_DNA"/>
</dbReference>
<protein>
    <submittedName>
        <fullName evidence="2">ATP-binding protein</fullName>
    </submittedName>
</protein>
<keyword evidence="2" id="KW-0547">Nucleotide-binding</keyword>
<gene>
    <name evidence="2" type="ORF">GCM10008935_06240</name>
</gene>
<dbReference type="SUPFAM" id="SSF52540">
    <property type="entry name" value="P-loop containing nucleoside triphosphate hydrolases"/>
    <property type="match status" value="1"/>
</dbReference>
<dbReference type="InterPro" id="IPR027417">
    <property type="entry name" value="P-loop_NTPase"/>
</dbReference>
<reference evidence="3" key="1">
    <citation type="journal article" date="2019" name="Int. J. Syst. Evol. Microbiol.">
        <title>The Global Catalogue of Microorganisms (GCM) 10K type strain sequencing project: providing services to taxonomists for standard genome sequencing and annotation.</title>
        <authorList>
            <consortium name="The Broad Institute Genomics Platform"/>
            <consortium name="The Broad Institute Genome Sequencing Center for Infectious Disease"/>
            <person name="Wu L."/>
            <person name="Ma J."/>
        </authorList>
    </citation>
    <scope>NUCLEOTIDE SEQUENCE [LARGE SCALE GENOMIC DNA]</scope>
    <source>
        <strain evidence="3">JCM 14193</strain>
    </source>
</reference>
<name>A0ABP3JI07_9BACI</name>
<keyword evidence="3" id="KW-1185">Reference proteome</keyword>
<sequence>MSLEKALLKLNIEEEFVKSFTCEECGKQIEQYNITIAIGPKKGEKTLVNKGCVCEEIKVIRRMIERHCNKELTQVRRFFEEHSFLNQTLNYSDFNNFDAYNDHLIEVKGKMEKFASDFKPDDGRSLLLHGSCGVGKSHLAVSCLKVIMQKGYEALFISVPKLLTKIKQTYNQDSPISEAELFNYIQKVELVVLDDIGAEYMNVKQGVDNWAQSKIFEVLDSRAGKTTIYTTNLSSRDLLAKLNERNFSRVMNQTEVVTVSAEDYRRREKRHV</sequence>
<feature type="domain" description="IstB-like ATP-binding" evidence="1">
    <location>
        <begin position="121"/>
        <end position="270"/>
    </location>
</feature>
<keyword evidence="2" id="KW-0067">ATP-binding</keyword>
<proteinExistence type="predicted"/>
<organism evidence="2 3">
    <name type="scientific">Alkalibacillus silvisoli</name>
    <dbReference type="NCBI Taxonomy" id="392823"/>
    <lineage>
        <taxon>Bacteria</taxon>
        <taxon>Bacillati</taxon>
        <taxon>Bacillota</taxon>
        <taxon>Bacilli</taxon>
        <taxon>Bacillales</taxon>
        <taxon>Bacillaceae</taxon>
        <taxon>Alkalibacillus</taxon>
    </lineage>
</organism>
<dbReference type="InterPro" id="IPR002611">
    <property type="entry name" value="IstB_ATP-bd"/>
</dbReference>
<evidence type="ECO:0000313" key="3">
    <source>
        <dbReference type="Proteomes" id="UP001500740"/>
    </source>
</evidence>
<evidence type="ECO:0000259" key="1">
    <source>
        <dbReference type="Pfam" id="PF01695"/>
    </source>
</evidence>
<dbReference type="Proteomes" id="UP001500740">
    <property type="component" value="Unassembled WGS sequence"/>
</dbReference>